<feature type="transmembrane region" description="Helical" evidence="5">
    <location>
        <begin position="360"/>
        <end position="381"/>
    </location>
</feature>
<dbReference type="AlphaFoldDB" id="A0A7U5CVD0"/>
<keyword evidence="3 5" id="KW-1133">Transmembrane helix</keyword>
<dbReference type="OrthoDB" id="7628239at2"/>
<dbReference type="Pfam" id="PF04932">
    <property type="entry name" value="Wzy_C"/>
    <property type="match status" value="1"/>
</dbReference>
<evidence type="ECO:0000313" key="7">
    <source>
        <dbReference type="EMBL" id="AJP74794.1"/>
    </source>
</evidence>
<dbReference type="PANTHER" id="PTHR37422">
    <property type="entry name" value="TEICHURONIC ACID BIOSYNTHESIS PROTEIN TUAE"/>
    <property type="match status" value="1"/>
</dbReference>
<feature type="transmembrane region" description="Helical" evidence="5">
    <location>
        <begin position="402"/>
        <end position="418"/>
    </location>
</feature>
<feature type="transmembrane region" description="Helical" evidence="5">
    <location>
        <begin position="27"/>
        <end position="48"/>
    </location>
</feature>
<keyword evidence="7" id="KW-0614">Plasmid</keyword>
<dbReference type="GO" id="GO:0016020">
    <property type="term" value="C:membrane"/>
    <property type="evidence" value="ECO:0007669"/>
    <property type="project" value="UniProtKB-SubCell"/>
</dbReference>
<feature type="transmembrane region" description="Helical" evidence="5">
    <location>
        <begin position="218"/>
        <end position="235"/>
    </location>
</feature>
<dbReference type="EMBL" id="CP010837">
    <property type="protein sequence ID" value="AJP74794.1"/>
    <property type="molecule type" value="Genomic_DNA"/>
</dbReference>
<feature type="transmembrane region" description="Helical" evidence="5">
    <location>
        <begin position="241"/>
        <end position="260"/>
    </location>
</feature>
<organism evidence="7 8">
    <name type="scientific">Sphingomonas hengshuiensis</name>
    <dbReference type="NCBI Taxonomy" id="1609977"/>
    <lineage>
        <taxon>Bacteria</taxon>
        <taxon>Pseudomonadati</taxon>
        <taxon>Pseudomonadota</taxon>
        <taxon>Alphaproteobacteria</taxon>
        <taxon>Sphingomonadales</taxon>
        <taxon>Sphingomonadaceae</taxon>
        <taxon>Sphingomonas</taxon>
    </lineage>
</organism>
<keyword evidence="2 5" id="KW-0812">Transmembrane</keyword>
<dbReference type="InterPro" id="IPR007016">
    <property type="entry name" value="O-antigen_ligase-rel_domated"/>
</dbReference>
<geneLocation type="plasmid" evidence="8"/>
<evidence type="ECO:0000256" key="3">
    <source>
        <dbReference type="ARBA" id="ARBA00022989"/>
    </source>
</evidence>
<evidence type="ECO:0000256" key="1">
    <source>
        <dbReference type="ARBA" id="ARBA00004141"/>
    </source>
</evidence>
<feature type="transmembrane region" description="Helical" evidence="5">
    <location>
        <begin position="140"/>
        <end position="161"/>
    </location>
</feature>
<evidence type="ECO:0000256" key="5">
    <source>
        <dbReference type="SAM" id="Phobius"/>
    </source>
</evidence>
<dbReference type="InterPro" id="IPR051533">
    <property type="entry name" value="WaaL-like"/>
</dbReference>
<protein>
    <recommendedName>
        <fullName evidence="6">O-antigen ligase-related domain-containing protein</fullName>
    </recommendedName>
</protein>
<evidence type="ECO:0000259" key="6">
    <source>
        <dbReference type="Pfam" id="PF04932"/>
    </source>
</evidence>
<evidence type="ECO:0000313" key="8">
    <source>
        <dbReference type="Proteomes" id="UP000032300"/>
    </source>
</evidence>
<dbReference type="Proteomes" id="UP000032300">
    <property type="component" value="Plasmid unnamed"/>
</dbReference>
<keyword evidence="8" id="KW-1185">Reference proteome</keyword>
<feature type="transmembrane region" description="Helical" evidence="5">
    <location>
        <begin position="424"/>
        <end position="441"/>
    </location>
</feature>
<reference evidence="7 8" key="1">
    <citation type="journal article" date="2015" name="Int. J. Syst. Evol. Microbiol.">
        <title>Sphingomonas hengshuiensis sp. nov., isolated from lake wetland.</title>
        <authorList>
            <person name="Wei S."/>
            <person name="Wang T."/>
            <person name="Liu H."/>
            <person name="Zhang C."/>
            <person name="Guo J."/>
            <person name="Wang Q."/>
            <person name="Liang K."/>
            <person name="Zhang Z."/>
        </authorList>
    </citation>
    <scope>NUCLEOTIDE SEQUENCE [LARGE SCALE GENOMIC DNA]</scope>
    <source>
        <strain evidence="7 8">WHSC-8</strain>
        <plasmid evidence="7">unnamed</plasmid>
    </source>
</reference>
<feature type="transmembrane region" description="Helical" evidence="5">
    <location>
        <begin position="113"/>
        <end position="133"/>
    </location>
</feature>
<feature type="domain" description="O-antigen ligase-related" evidence="6">
    <location>
        <begin position="224"/>
        <end position="373"/>
    </location>
</feature>
<dbReference type="KEGG" id="sphi:TS85_23745"/>
<dbReference type="PANTHER" id="PTHR37422:SF23">
    <property type="entry name" value="TEICHURONIC ACID BIOSYNTHESIS PROTEIN TUAE"/>
    <property type="match status" value="1"/>
</dbReference>
<reference evidence="7 8" key="2">
    <citation type="submission" date="2015-02" db="EMBL/GenBank/DDBJ databases">
        <title>The complete genome of Sphingomonas hengshuiensis sp. WHSC-8 isolated from soil of Hengshui Lake.</title>
        <authorList>
            <person name="Wei S."/>
            <person name="Guo J."/>
            <person name="Su C."/>
            <person name="Wu R."/>
            <person name="Zhang Z."/>
            <person name="Liang K."/>
            <person name="Li H."/>
            <person name="Wang T."/>
            <person name="Liu H."/>
            <person name="Zhang C."/>
            <person name="Li Z."/>
            <person name="Wang Q."/>
            <person name="Meng J."/>
        </authorList>
    </citation>
    <scope>NUCLEOTIDE SEQUENCE [LARGE SCALE GENOMIC DNA]</scope>
    <source>
        <strain evidence="7 8">WHSC-8</strain>
        <plasmid evidence="8">Plasmid</plasmid>
    </source>
</reference>
<proteinExistence type="predicted"/>
<sequence length="449" mass="48510">MPPIPIIAFAIFGLAVAFTGGSSRPDNIWLLGLRPIAVLCIVAMLLTARPDWRSIRPLPLLLALFATTIAIQLVPLPSAIWQSLPGRETYTRVAQALGGAGQWHPLALSPDRTWNSLIALMVPFGIMLGFLLLNERQRRLLLLPVLGTIAFSMLLGVAQIASGGSSMLYWYKISGHDQLIGLLANRNHQGAMLAMALPLIRAWTLFPTRSPQESRHRLLMGLAAAAVILLYILVLGSRAGLVLAVVGLVAALLVAPTLGATRLSVRARWLAAGGFAVGIAAIVVLVLSMDRAVAIGRLVDDDLSTEGRLAALPTLLRIVGDTFPFGTGFGSFVPVYASYEPDALLKTTYFNNAHNDLIELVITGGLPALAVFLAFFVWWLWTSWRRFTSPARSQSWRALHRAASFAILVLLLASIADYPLRTPLLGAVFTLLCCWLAYTPANGTSDSHD</sequence>
<gene>
    <name evidence="7" type="ORF">TS85_23745</name>
</gene>
<dbReference type="RefSeq" id="WP_044337089.1">
    <property type="nucleotide sequence ID" value="NZ_CP010837.1"/>
</dbReference>
<name>A0A7U5CVD0_9SPHN</name>
<evidence type="ECO:0000256" key="4">
    <source>
        <dbReference type="ARBA" id="ARBA00023136"/>
    </source>
</evidence>
<keyword evidence="4 5" id="KW-0472">Membrane</keyword>
<feature type="transmembrane region" description="Helical" evidence="5">
    <location>
        <begin position="60"/>
        <end position="81"/>
    </location>
</feature>
<evidence type="ECO:0000256" key="2">
    <source>
        <dbReference type="ARBA" id="ARBA00022692"/>
    </source>
</evidence>
<feature type="transmembrane region" description="Helical" evidence="5">
    <location>
        <begin position="269"/>
        <end position="289"/>
    </location>
</feature>
<accession>A0A7U5CVD0</accession>
<comment type="subcellular location">
    <subcellularLocation>
        <location evidence="1">Membrane</location>
        <topology evidence="1">Multi-pass membrane protein</topology>
    </subcellularLocation>
</comment>